<name>A0A382GK59_9ZZZZ</name>
<feature type="non-terminal residue" evidence="3">
    <location>
        <position position="1"/>
    </location>
</feature>
<reference evidence="3" key="1">
    <citation type="submission" date="2018-05" db="EMBL/GenBank/DDBJ databases">
        <authorList>
            <person name="Lanie J.A."/>
            <person name="Ng W.-L."/>
            <person name="Kazmierczak K.M."/>
            <person name="Andrzejewski T.M."/>
            <person name="Davidsen T.M."/>
            <person name="Wayne K.J."/>
            <person name="Tettelin H."/>
            <person name="Glass J.I."/>
            <person name="Rusch D."/>
            <person name="Podicherti R."/>
            <person name="Tsui H.-C.T."/>
            <person name="Winkler M.E."/>
        </authorList>
    </citation>
    <scope>NUCLEOTIDE SEQUENCE</scope>
</reference>
<organism evidence="3">
    <name type="scientific">marine metagenome</name>
    <dbReference type="NCBI Taxonomy" id="408172"/>
    <lineage>
        <taxon>unclassified sequences</taxon>
        <taxon>metagenomes</taxon>
        <taxon>ecological metagenomes</taxon>
    </lineage>
</organism>
<dbReference type="InterPro" id="IPR046258">
    <property type="entry name" value="DUF6291"/>
</dbReference>
<dbReference type="EMBL" id="UINC01055820">
    <property type="protein sequence ID" value="SVB75144.1"/>
    <property type="molecule type" value="Genomic_DNA"/>
</dbReference>
<feature type="region of interest" description="Disordered" evidence="1">
    <location>
        <begin position="69"/>
        <end position="112"/>
    </location>
</feature>
<feature type="domain" description="DUF6291" evidence="2">
    <location>
        <begin position="8"/>
        <end position="78"/>
    </location>
</feature>
<gene>
    <name evidence="3" type="ORF">METZ01_LOCUS227998</name>
</gene>
<dbReference type="AlphaFoldDB" id="A0A382GK59"/>
<evidence type="ECO:0000313" key="3">
    <source>
        <dbReference type="EMBL" id="SVB75144.1"/>
    </source>
</evidence>
<proteinExistence type="predicted"/>
<feature type="non-terminal residue" evidence="3">
    <location>
        <position position="112"/>
    </location>
</feature>
<protein>
    <recommendedName>
        <fullName evidence="2">DUF6291 domain-containing protein</fullName>
    </recommendedName>
</protein>
<evidence type="ECO:0000256" key="1">
    <source>
        <dbReference type="SAM" id="MobiDB-lite"/>
    </source>
</evidence>
<dbReference type="Pfam" id="PF19808">
    <property type="entry name" value="DUF6291"/>
    <property type="match status" value="1"/>
</dbReference>
<evidence type="ECO:0000259" key="2">
    <source>
        <dbReference type="Pfam" id="PF19808"/>
    </source>
</evidence>
<sequence length="112" mass="12762">MAKHKKDSIVFYRSFYEAAKPLKDKEELQLYRGIFEFGLNHNEIKMGSIPTAMFQLVKPQLEANYKKWESGFKGGRPANKASDNQDESIPEPLPNHNGTIPEPNVNVNDNVN</sequence>
<accession>A0A382GK59</accession>